<sequence>MDIINITCAEIQTPVGFLYVILPVIINQTNNPDCEQSWFSEDGRLIADPFDPQKLTDPATAVKSDRLFTSYCVNLNHEIICDSTDGSHYSHEIMFRVMNETNISGPTQTPESNQLLWIFALVIIILLIMFLICFLLRKRKTRCFQREAQNSFENRSTLYKAYSGDLPVPSTLNPQAHYAGFDTHNLPLICHMNISDNKPLVDSVFGKVQAGSILSYHHPLPTPGGIITHTDAPPFPQLPPEDYHIPPTVCHLVPTSQEQLHLSSLGVTWPQSHLIEASTRGQSAAPEWHVLRKERVTASHFREVCHVREGRTAENLAERIILGVRQTQQMERGLDMETGALKDYATLKNLNLTKCGLVIHPDAPWLGASPDGFVYDSLERPCFGLVEVKCPNVQSYVDCRYLTMEHGKHQLKHSHAYYWQVQVVRLCCVCH</sequence>
<proteinExistence type="predicted"/>
<dbReference type="STRING" id="84645.A0A498NKJ7"/>
<comment type="caution">
    <text evidence="3">The sequence shown here is derived from an EMBL/GenBank/DDBJ whole genome shotgun (WGS) entry which is preliminary data.</text>
</comment>
<evidence type="ECO:0000313" key="4">
    <source>
        <dbReference type="Proteomes" id="UP000290572"/>
    </source>
</evidence>
<keyword evidence="1" id="KW-0812">Transmembrane</keyword>
<evidence type="ECO:0000256" key="1">
    <source>
        <dbReference type="SAM" id="Phobius"/>
    </source>
</evidence>
<dbReference type="InterPro" id="IPR019080">
    <property type="entry name" value="YqaJ_viral_recombinase"/>
</dbReference>
<dbReference type="PANTHER" id="PTHR46609:SF7">
    <property type="match status" value="1"/>
</dbReference>
<name>A0A498NKJ7_LABRO</name>
<keyword evidence="1" id="KW-0472">Membrane</keyword>
<dbReference type="EMBL" id="QBIY01011385">
    <property type="protein sequence ID" value="RXN32338.1"/>
    <property type="molecule type" value="Genomic_DNA"/>
</dbReference>
<dbReference type="CDD" id="cd22343">
    <property type="entry name" value="PDDEXK_lambda_exonuclease-like"/>
    <property type="match status" value="1"/>
</dbReference>
<dbReference type="SUPFAM" id="SSF52980">
    <property type="entry name" value="Restriction endonuclease-like"/>
    <property type="match status" value="1"/>
</dbReference>
<keyword evidence="1" id="KW-1133">Transmembrane helix</keyword>
<dbReference type="AlphaFoldDB" id="A0A498NKJ7"/>
<keyword evidence="4" id="KW-1185">Reference proteome</keyword>
<dbReference type="Gene3D" id="3.90.320.10">
    <property type="match status" value="1"/>
</dbReference>
<dbReference type="InterPro" id="IPR051703">
    <property type="entry name" value="NF-kappa-B_Signaling_Reg"/>
</dbReference>
<dbReference type="GO" id="GO:0006281">
    <property type="term" value="P:DNA repair"/>
    <property type="evidence" value="ECO:0007669"/>
    <property type="project" value="UniProtKB-ARBA"/>
</dbReference>
<evidence type="ECO:0000259" key="2">
    <source>
        <dbReference type="Pfam" id="PF09588"/>
    </source>
</evidence>
<dbReference type="InterPro" id="IPR011335">
    <property type="entry name" value="Restrct_endonuc-II-like"/>
</dbReference>
<dbReference type="Proteomes" id="UP000290572">
    <property type="component" value="Unassembled WGS sequence"/>
</dbReference>
<protein>
    <recommendedName>
        <fullName evidence="2">YqaJ viral recombinase domain-containing protein</fullName>
    </recommendedName>
</protein>
<dbReference type="InterPro" id="IPR011604">
    <property type="entry name" value="PDDEXK-like_dom_sf"/>
</dbReference>
<reference evidence="3 4" key="1">
    <citation type="submission" date="2018-03" db="EMBL/GenBank/DDBJ databases">
        <title>Draft genome sequence of Rohu Carp (Labeo rohita).</title>
        <authorList>
            <person name="Das P."/>
            <person name="Kushwaha B."/>
            <person name="Joshi C.G."/>
            <person name="Kumar D."/>
            <person name="Nagpure N.S."/>
            <person name="Sahoo L."/>
            <person name="Das S.P."/>
            <person name="Bit A."/>
            <person name="Patnaik S."/>
            <person name="Meher P.K."/>
            <person name="Jayasankar P."/>
            <person name="Koringa P.G."/>
            <person name="Patel N.V."/>
            <person name="Hinsu A.T."/>
            <person name="Kumar R."/>
            <person name="Pandey M."/>
            <person name="Agarwal S."/>
            <person name="Srivastava S."/>
            <person name="Singh M."/>
            <person name="Iquebal M.A."/>
            <person name="Jaiswal S."/>
            <person name="Angadi U.B."/>
            <person name="Kumar N."/>
            <person name="Raza M."/>
            <person name="Shah T.M."/>
            <person name="Rai A."/>
            <person name="Jena J.K."/>
        </authorList>
    </citation>
    <scope>NUCLEOTIDE SEQUENCE [LARGE SCALE GENOMIC DNA]</scope>
    <source>
        <strain evidence="3">DASCIFA01</strain>
        <tissue evidence="3">Testis</tissue>
    </source>
</reference>
<feature type="transmembrane region" description="Helical" evidence="1">
    <location>
        <begin position="115"/>
        <end position="136"/>
    </location>
</feature>
<feature type="domain" description="YqaJ viral recombinase" evidence="2">
    <location>
        <begin position="287"/>
        <end position="423"/>
    </location>
</feature>
<gene>
    <name evidence="3" type="ORF">ROHU_016238</name>
</gene>
<evidence type="ECO:0000313" key="3">
    <source>
        <dbReference type="EMBL" id="RXN32338.1"/>
    </source>
</evidence>
<organism evidence="3 4">
    <name type="scientific">Labeo rohita</name>
    <name type="common">Indian major carp</name>
    <name type="synonym">Cyprinus rohita</name>
    <dbReference type="NCBI Taxonomy" id="84645"/>
    <lineage>
        <taxon>Eukaryota</taxon>
        <taxon>Metazoa</taxon>
        <taxon>Chordata</taxon>
        <taxon>Craniata</taxon>
        <taxon>Vertebrata</taxon>
        <taxon>Euteleostomi</taxon>
        <taxon>Actinopterygii</taxon>
        <taxon>Neopterygii</taxon>
        <taxon>Teleostei</taxon>
        <taxon>Ostariophysi</taxon>
        <taxon>Cypriniformes</taxon>
        <taxon>Cyprinidae</taxon>
        <taxon>Labeoninae</taxon>
        <taxon>Labeonini</taxon>
        <taxon>Labeo</taxon>
    </lineage>
</organism>
<accession>A0A498NKJ7</accession>
<dbReference type="PANTHER" id="PTHR46609">
    <property type="entry name" value="EXONUCLEASE, PHAGE-TYPE/RECB, C-TERMINAL DOMAIN-CONTAINING PROTEIN"/>
    <property type="match status" value="1"/>
</dbReference>
<dbReference type="Pfam" id="PF09588">
    <property type="entry name" value="YqaJ"/>
    <property type="match status" value="1"/>
</dbReference>